<protein>
    <submittedName>
        <fullName evidence="2">Uncharacterized protein</fullName>
    </submittedName>
</protein>
<dbReference type="EMBL" id="JABFAE010000009">
    <property type="protein sequence ID" value="MBA0837769.1"/>
    <property type="molecule type" value="Genomic_DNA"/>
</dbReference>
<feature type="signal peptide" evidence="1">
    <location>
        <begin position="1"/>
        <end position="23"/>
    </location>
</feature>
<organism evidence="2 3">
    <name type="scientific">Gossypium armourianum</name>
    <dbReference type="NCBI Taxonomy" id="34283"/>
    <lineage>
        <taxon>Eukaryota</taxon>
        <taxon>Viridiplantae</taxon>
        <taxon>Streptophyta</taxon>
        <taxon>Embryophyta</taxon>
        <taxon>Tracheophyta</taxon>
        <taxon>Spermatophyta</taxon>
        <taxon>Magnoliopsida</taxon>
        <taxon>eudicotyledons</taxon>
        <taxon>Gunneridae</taxon>
        <taxon>Pentapetalae</taxon>
        <taxon>rosids</taxon>
        <taxon>malvids</taxon>
        <taxon>Malvales</taxon>
        <taxon>Malvaceae</taxon>
        <taxon>Malvoideae</taxon>
        <taxon>Gossypium</taxon>
    </lineage>
</organism>
<evidence type="ECO:0000313" key="3">
    <source>
        <dbReference type="Proteomes" id="UP000593575"/>
    </source>
</evidence>
<reference evidence="2 3" key="1">
    <citation type="journal article" date="2019" name="Genome Biol. Evol.">
        <title>Insights into the evolution of the New World diploid cottons (Gossypium, subgenus Houzingenia) based on genome sequencing.</title>
        <authorList>
            <person name="Grover C.E."/>
            <person name="Arick M.A. 2nd"/>
            <person name="Thrash A."/>
            <person name="Conover J.L."/>
            <person name="Sanders W.S."/>
            <person name="Peterson D.G."/>
            <person name="Frelichowski J.E."/>
            <person name="Scheffler J.A."/>
            <person name="Scheffler B.E."/>
            <person name="Wendel J.F."/>
        </authorList>
    </citation>
    <scope>NUCLEOTIDE SEQUENCE [LARGE SCALE GENOMIC DNA]</scope>
    <source>
        <strain evidence="2">6</strain>
        <tissue evidence="2">Leaf</tissue>
    </source>
</reference>
<accession>A0A7J9JUE3</accession>
<sequence length="63" mass="7299">MKSRKNAMLLMKIITFLVSKPLGVQNEKTLCLRLIWLLSRPMLIITPHRSSLMSFALLVRKMS</sequence>
<evidence type="ECO:0000313" key="2">
    <source>
        <dbReference type="EMBL" id="MBA0837769.1"/>
    </source>
</evidence>
<proteinExistence type="predicted"/>
<name>A0A7J9JUE3_9ROSI</name>
<feature type="chain" id="PRO_5029673447" evidence="1">
    <location>
        <begin position="24"/>
        <end position="63"/>
    </location>
</feature>
<gene>
    <name evidence="2" type="ORF">Goarm_009898</name>
</gene>
<keyword evidence="1" id="KW-0732">Signal</keyword>
<dbReference type="Proteomes" id="UP000593575">
    <property type="component" value="Unassembled WGS sequence"/>
</dbReference>
<evidence type="ECO:0000256" key="1">
    <source>
        <dbReference type="SAM" id="SignalP"/>
    </source>
</evidence>
<dbReference type="AlphaFoldDB" id="A0A7J9JUE3"/>
<comment type="caution">
    <text evidence="2">The sequence shown here is derived from an EMBL/GenBank/DDBJ whole genome shotgun (WGS) entry which is preliminary data.</text>
</comment>
<keyword evidence="3" id="KW-1185">Reference proteome</keyword>